<dbReference type="Pfam" id="PF01809">
    <property type="entry name" value="YidD"/>
    <property type="match status" value="1"/>
</dbReference>
<name>F7PV47_9MOLU</name>
<evidence type="ECO:0000313" key="3">
    <source>
        <dbReference type="EMBL" id="ERJ10985.1"/>
    </source>
</evidence>
<dbReference type="STRING" id="1033810.HLPCO_002990"/>
<dbReference type="EMBL" id="AFNU02000020">
    <property type="protein sequence ID" value="ERJ10985.1"/>
    <property type="molecule type" value="Genomic_DNA"/>
</dbReference>
<dbReference type="OrthoDB" id="9801753at2"/>
<proteinExistence type="inferred from homology"/>
<dbReference type="FunCoup" id="F7PV47">
    <property type="interactions" value="245"/>
</dbReference>
<dbReference type="PANTHER" id="PTHR33383">
    <property type="entry name" value="MEMBRANE PROTEIN INSERTION EFFICIENCY FACTOR-RELATED"/>
    <property type="match status" value="1"/>
</dbReference>
<comment type="subcellular location">
    <subcellularLocation>
        <location evidence="1">Cell membrane</location>
        <topology evidence="1">Peripheral membrane protein</topology>
        <orientation evidence="1">Cytoplasmic side</orientation>
    </subcellularLocation>
</comment>
<dbReference type="AlphaFoldDB" id="F7PV47"/>
<keyword evidence="1" id="KW-0472">Membrane</keyword>
<evidence type="ECO:0000256" key="1">
    <source>
        <dbReference type="HAMAP-Rule" id="MF_00386"/>
    </source>
</evidence>
<dbReference type="eggNOG" id="COG0759">
    <property type="taxonomic scope" value="Bacteria"/>
</dbReference>
<protein>
    <recommendedName>
        <fullName evidence="1">Putative membrane protein insertion efficiency factor</fullName>
    </recommendedName>
</protein>
<dbReference type="NCBIfam" id="TIGR00278">
    <property type="entry name" value="membrane protein insertion efficiency factor YidD"/>
    <property type="match status" value="1"/>
</dbReference>
<dbReference type="Proteomes" id="UP000005707">
    <property type="component" value="Unassembled WGS sequence"/>
</dbReference>
<keyword evidence="1" id="KW-1003">Cell membrane</keyword>
<dbReference type="PANTHER" id="PTHR33383:SF1">
    <property type="entry name" value="MEMBRANE PROTEIN INSERTION EFFICIENCY FACTOR-RELATED"/>
    <property type="match status" value="1"/>
</dbReference>
<comment type="function">
    <text evidence="1">Could be involved in insertion of integral membrane proteins into the membrane.</text>
</comment>
<comment type="caution">
    <text evidence="3">The sequence shown here is derived from an EMBL/GenBank/DDBJ whole genome shotgun (WGS) entry which is preliminary data.</text>
</comment>
<evidence type="ECO:0000256" key="2">
    <source>
        <dbReference type="SAM" id="MobiDB-lite"/>
    </source>
</evidence>
<dbReference type="RefSeq" id="WP_008825599.1">
    <property type="nucleotide sequence ID" value="NZ_AFNU02000020.1"/>
</dbReference>
<dbReference type="HAMAP" id="MF_00386">
    <property type="entry name" value="UPF0161_YidD"/>
    <property type="match status" value="1"/>
</dbReference>
<sequence>MKHYIVKLIRFYQNNISKYTPPSCRHFPTCSNYAVEAYHKHNIFYATWLTIYRILRCNPLGSTGYDPVPEPKLKKKQTNNN</sequence>
<accession>F7PV47</accession>
<reference evidence="3 4" key="1">
    <citation type="journal article" date="2011" name="J. Bacteriol.">
        <title>Genome sequence of Haloplasma contractile, an unusual contractile bacterium from a deep-sea anoxic brine lake.</title>
        <authorList>
            <person name="Antunes A."/>
            <person name="Alam I."/>
            <person name="El Dorry H."/>
            <person name="Siam R."/>
            <person name="Robertson A."/>
            <person name="Bajic V.B."/>
            <person name="Stingl U."/>
        </authorList>
    </citation>
    <scope>NUCLEOTIDE SEQUENCE [LARGE SCALE GENOMIC DNA]</scope>
    <source>
        <strain evidence="3 4">SSD-17B</strain>
    </source>
</reference>
<organism evidence="3 4">
    <name type="scientific">Haloplasma contractile SSD-17B</name>
    <dbReference type="NCBI Taxonomy" id="1033810"/>
    <lineage>
        <taxon>Bacteria</taxon>
        <taxon>Bacillati</taxon>
        <taxon>Mycoplasmatota</taxon>
        <taxon>Mollicutes</taxon>
        <taxon>Haloplasmatales</taxon>
        <taxon>Haloplasmataceae</taxon>
        <taxon>Haloplasma</taxon>
    </lineage>
</organism>
<feature type="region of interest" description="Disordered" evidence="2">
    <location>
        <begin position="62"/>
        <end position="81"/>
    </location>
</feature>
<dbReference type="InParanoid" id="F7PV47"/>
<dbReference type="SMART" id="SM01234">
    <property type="entry name" value="Haemolytic"/>
    <property type="match status" value="1"/>
</dbReference>
<reference evidence="3 4" key="2">
    <citation type="journal article" date="2013" name="PLoS ONE">
        <title>INDIGO - INtegrated Data Warehouse of MIcrobial GenOmes with Examples from the Red Sea Extremophiles.</title>
        <authorList>
            <person name="Alam I."/>
            <person name="Antunes A."/>
            <person name="Kamau A.A."/>
            <person name="Ba Alawi W."/>
            <person name="Kalkatawi M."/>
            <person name="Stingl U."/>
            <person name="Bajic V.B."/>
        </authorList>
    </citation>
    <scope>NUCLEOTIDE SEQUENCE [LARGE SCALE GENOMIC DNA]</scope>
    <source>
        <strain evidence="3 4">SSD-17B</strain>
    </source>
</reference>
<dbReference type="GO" id="GO:0005886">
    <property type="term" value="C:plasma membrane"/>
    <property type="evidence" value="ECO:0007669"/>
    <property type="project" value="UniProtKB-SubCell"/>
</dbReference>
<dbReference type="InterPro" id="IPR002696">
    <property type="entry name" value="Membr_insert_effic_factor_YidD"/>
</dbReference>
<comment type="similarity">
    <text evidence="1">Belongs to the UPF0161 family.</text>
</comment>
<evidence type="ECO:0000313" key="4">
    <source>
        <dbReference type="Proteomes" id="UP000005707"/>
    </source>
</evidence>
<keyword evidence="4" id="KW-1185">Reference proteome</keyword>
<gene>
    <name evidence="3" type="ORF">HLPCO_002990</name>
</gene>